<evidence type="ECO:0008006" key="3">
    <source>
        <dbReference type="Google" id="ProtNLM"/>
    </source>
</evidence>
<dbReference type="PANTHER" id="PTHR36922">
    <property type="entry name" value="BLL2446 PROTEIN"/>
    <property type="match status" value="1"/>
</dbReference>
<dbReference type="PANTHER" id="PTHR36922:SF1">
    <property type="entry name" value="DUF1993 DOMAIN-CONTAINING PROTEIN"/>
    <property type="match status" value="1"/>
</dbReference>
<evidence type="ECO:0000313" key="1">
    <source>
        <dbReference type="EMBL" id="BAY85450.1"/>
    </source>
</evidence>
<dbReference type="InterPro" id="IPR034660">
    <property type="entry name" value="DinB/YfiT-like"/>
</dbReference>
<protein>
    <recommendedName>
        <fullName evidence="3">DUF1993 domain-containing protein</fullName>
    </recommendedName>
</protein>
<dbReference type="SUPFAM" id="SSF109854">
    <property type="entry name" value="DinB/YfiT-like putative metalloenzymes"/>
    <property type="match status" value="1"/>
</dbReference>
<dbReference type="Pfam" id="PF09351">
    <property type="entry name" value="DUF1993"/>
    <property type="match status" value="1"/>
</dbReference>
<organism evidence="1 2">
    <name type="scientific">Calothrix parasitica NIES-267</name>
    <dbReference type="NCBI Taxonomy" id="1973488"/>
    <lineage>
        <taxon>Bacteria</taxon>
        <taxon>Bacillati</taxon>
        <taxon>Cyanobacteriota</taxon>
        <taxon>Cyanophyceae</taxon>
        <taxon>Nostocales</taxon>
        <taxon>Calotrichaceae</taxon>
        <taxon>Calothrix</taxon>
    </lineage>
</organism>
<reference evidence="1 2" key="1">
    <citation type="submission" date="2017-06" db="EMBL/GenBank/DDBJ databases">
        <title>Genome sequencing of cyanobaciteial culture collection at National Institute for Environmental Studies (NIES).</title>
        <authorList>
            <person name="Hirose Y."/>
            <person name="Shimura Y."/>
            <person name="Fujisawa T."/>
            <person name="Nakamura Y."/>
            <person name="Kawachi M."/>
        </authorList>
    </citation>
    <scope>NUCLEOTIDE SEQUENCE [LARGE SCALE GENOMIC DNA]</scope>
    <source>
        <strain evidence="1 2">NIES-267</strain>
    </source>
</reference>
<dbReference type="OrthoDB" id="338237at2"/>
<accession>A0A1Z4LW66</accession>
<dbReference type="InterPro" id="IPR018531">
    <property type="entry name" value="DUF1993"/>
</dbReference>
<dbReference type="Gene3D" id="1.20.120.450">
    <property type="entry name" value="dinb family like domain"/>
    <property type="match status" value="1"/>
</dbReference>
<dbReference type="Proteomes" id="UP000218418">
    <property type="component" value="Chromosome"/>
</dbReference>
<keyword evidence="2" id="KW-1185">Reference proteome</keyword>
<gene>
    <name evidence="1" type="ORF">NIES267_49500</name>
</gene>
<sequence length="170" mass="18849">MTISMYQASVPPLIHSLNNLVTILEKGAAHAEAKNIDPSVLINSRLYPDMFPLSRQVQIASDIARRGAARLAESEPPNIEDNETTFSELIARLQKTTSYLETLTPNLIDGSEEKSISLPVGKDTMTLEGMPFLLYFVLPNVYFHVTTAYDILRHCGVELGKLDFLGKPQS</sequence>
<dbReference type="AlphaFoldDB" id="A0A1Z4LW66"/>
<evidence type="ECO:0000313" key="2">
    <source>
        <dbReference type="Proteomes" id="UP000218418"/>
    </source>
</evidence>
<name>A0A1Z4LW66_9CYAN</name>
<dbReference type="EMBL" id="AP018227">
    <property type="protein sequence ID" value="BAY85450.1"/>
    <property type="molecule type" value="Genomic_DNA"/>
</dbReference>
<proteinExistence type="predicted"/>